<feature type="domain" description="Secretin/TonB short N-terminal" evidence="9">
    <location>
        <begin position="47"/>
        <end position="95"/>
    </location>
</feature>
<dbReference type="GO" id="GO:0009306">
    <property type="term" value="P:protein secretion"/>
    <property type="evidence" value="ECO:0007669"/>
    <property type="project" value="InterPro"/>
</dbReference>
<protein>
    <submittedName>
        <fullName evidence="10">DNA uptake porin HofQ</fullName>
    </submittedName>
</protein>
<dbReference type="SMART" id="SM00965">
    <property type="entry name" value="STN"/>
    <property type="match status" value="1"/>
</dbReference>
<accession>A0AAN1NMN5</accession>
<reference evidence="10 11" key="1">
    <citation type="journal article" date="2018" name="Int J Genomics">
        <title>Comparative Genomics Analysis of Plasmid pPV989-94 from a Clinical Isolate of Pantoea vagans PV989.</title>
        <authorList>
            <person name="Xu L."/>
            <person name="Yin M."/>
            <person name="Zhu T."/>
            <person name="Lu J."/>
            <person name="Bao Q."/>
        </authorList>
    </citation>
    <scope>NUCLEOTIDE SEQUENCE [LARGE SCALE GENOMIC DNA]</scope>
    <source>
        <strain evidence="10 11">PV989</strain>
    </source>
</reference>
<dbReference type="InterPro" id="IPR001775">
    <property type="entry name" value="GspD/PilQ"/>
</dbReference>
<evidence type="ECO:0000256" key="2">
    <source>
        <dbReference type="ARBA" id="ARBA00006304"/>
    </source>
</evidence>
<keyword evidence="6" id="KW-0998">Cell outer membrane</keyword>
<evidence type="ECO:0000256" key="5">
    <source>
        <dbReference type="ARBA" id="ARBA00023136"/>
    </source>
</evidence>
<evidence type="ECO:0000256" key="3">
    <source>
        <dbReference type="ARBA" id="ARBA00022448"/>
    </source>
</evidence>
<sequence>MKRIATLLLLISCLLPVYAADEEPLSLTFDNAPVARILQALADYQQVNLMIAPEVEGSLSLRLDNLPWHQALDLVARMAKLTLIEQDNVLLVYPESWQQAQQQAREAEQQEKLQQTPLQQRAVILRYASASEVHASLLTERQSLMTPRGSVTVDKRTNALLLRDTAAALKETERWIRALDLPLEQIELSAHIVTISEEHLQELGVKWGLQAGDAAVTDILHHPRLDIPLAVSSPGISVGMALARIGGQLLDLELSALEQENQIEIIASPRLFTSHQQTASIKQGTEIPYEVSAGNSGATSIEFKEAVLGMEVTPTISGSGRIQLKIHISQNMPGRSIRTGDSDILSIDKQEIETQVTVSDGQTLALGGIFQQQRSHGENKVPLLGNVPLIGGLFHQQSEQRKKRELVIFITPRLVREAALTAG</sequence>
<dbReference type="InterPro" id="IPR013355">
    <property type="entry name" value="Pilus_4_PilQ"/>
</dbReference>
<organism evidence="10 11">
    <name type="scientific">Pantoea vagans</name>
    <dbReference type="NCBI Taxonomy" id="470934"/>
    <lineage>
        <taxon>Bacteria</taxon>
        <taxon>Pseudomonadati</taxon>
        <taxon>Pseudomonadota</taxon>
        <taxon>Gammaproteobacteria</taxon>
        <taxon>Enterobacterales</taxon>
        <taxon>Erwiniaceae</taxon>
        <taxon>Pantoea</taxon>
    </lineage>
</organism>
<dbReference type="Pfam" id="PF00263">
    <property type="entry name" value="Secretin"/>
    <property type="match status" value="1"/>
</dbReference>
<evidence type="ECO:0000313" key="10">
    <source>
        <dbReference type="EMBL" id="AVV35818.1"/>
    </source>
</evidence>
<dbReference type="InterPro" id="IPR011662">
    <property type="entry name" value="Secretin/TonB_short_N"/>
</dbReference>
<keyword evidence="4 8" id="KW-0732">Signal</keyword>
<dbReference type="InterPro" id="IPR051808">
    <property type="entry name" value="Type_IV_pilus_biogenesis"/>
</dbReference>
<evidence type="ECO:0000259" key="9">
    <source>
        <dbReference type="SMART" id="SM00965"/>
    </source>
</evidence>
<dbReference type="PANTHER" id="PTHR30604">
    <property type="entry name" value="PROTEIN TRANSPORT PROTEIN HOFQ"/>
    <property type="match status" value="1"/>
</dbReference>
<dbReference type="Gene3D" id="3.30.1370.130">
    <property type="match status" value="1"/>
</dbReference>
<dbReference type="RefSeq" id="WP_072008988.1">
    <property type="nucleotide sequence ID" value="NZ_CP028349.1"/>
</dbReference>
<dbReference type="NCBIfam" id="TIGR02515">
    <property type="entry name" value="IV_pilus_PilQ"/>
    <property type="match status" value="1"/>
</dbReference>
<proteinExistence type="inferred from homology"/>
<evidence type="ECO:0000256" key="7">
    <source>
        <dbReference type="RuleBase" id="RU004004"/>
    </source>
</evidence>
<comment type="similarity">
    <text evidence="2">Belongs to the bacterial secretin family. PilQ subfamily.</text>
</comment>
<dbReference type="InterPro" id="IPR038591">
    <property type="entry name" value="NolW-like_sf"/>
</dbReference>
<dbReference type="EMBL" id="CP028349">
    <property type="protein sequence ID" value="AVV35818.1"/>
    <property type="molecule type" value="Genomic_DNA"/>
</dbReference>
<evidence type="ECO:0000256" key="6">
    <source>
        <dbReference type="ARBA" id="ARBA00023237"/>
    </source>
</evidence>
<feature type="signal peptide" evidence="8">
    <location>
        <begin position="1"/>
        <end position="19"/>
    </location>
</feature>
<comment type="subcellular location">
    <subcellularLocation>
        <location evidence="1 7">Cell outer membrane</location>
    </subcellularLocation>
</comment>
<dbReference type="GO" id="GO:0009279">
    <property type="term" value="C:cell outer membrane"/>
    <property type="evidence" value="ECO:0007669"/>
    <property type="project" value="UniProtKB-SubCell"/>
</dbReference>
<dbReference type="PANTHER" id="PTHR30604:SF1">
    <property type="entry name" value="DNA UTILIZATION PROTEIN HOFQ"/>
    <property type="match status" value="1"/>
</dbReference>
<dbReference type="Gene3D" id="3.30.1370.120">
    <property type="match status" value="1"/>
</dbReference>
<dbReference type="InterPro" id="IPR004846">
    <property type="entry name" value="T2SS/T3SS_dom"/>
</dbReference>
<dbReference type="AlphaFoldDB" id="A0AAN1NMN5"/>
<name>A0AAN1NMN5_9GAMM</name>
<dbReference type="PRINTS" id="PR00811">
    <property type="entry name" value="BCTERIALGSPD"/>
</dbReference>
<evidence type="ECO:0000256" key="8">
    <source>
        <dbReference type="SAM" id="SignalP"/>
    </source>
</evidence>
<dbReference type="InterPro" id="IPR005644">
    <property type="entry name" value="NolW-like"/>
</dbReference>
<dbReference type="NCBIfam" id="NF010083">
    <property type="entry name" value="PRK13568.1"/>
    <property type="match status" value="1"/>
</dbReference>
<evidence type="ECO:0000256" key="4">
    <source>
        <dbReference type="ARBA" id="ARBA00022729"/>
    </source>
</evidence>
<dbReference type="PROSITE" id="PS00875">
    <property type="entry name" value="T2SP_D"/>
    <property type="match status" value="1"/>
</dbReference>
<gene>
    <name evidence="10" type="ORF">C9381_00750</name>
</gene>
<evidence type="ECO:0000256" key="1">
    <source>
        <dbReference type="ARBA" id="ARBA00004442"/>
    </source>
</evidence>
<dbReference type="InterPro" id="IPR004845">
    <property type="entry name" value="T2SS_GspD_CS"/>
</dbReference>
<keyword evidence="5" id="KW-0472">Membrane</keyword>
<dbReference type="Proteomes" id="UP000241538">
    <property type="component" value="Chromosome"/>
</dbReference>
<dbReference type="Pfam" id="PF03958">
    <property type="entry name" value="Secretin_N"/>
    <property type="match status" value="1"/>
</dbReference>
<keyword evidence="3 7" id="KW-0813">Transport</keyword>
<evidence type="ECO:0000313" key="11">
    <source>
        <dbReference type="Proteomes" id="UP000241538"/>
    </source>
</evidence>
<feature type="chain" id="PRO_5042812013" evidence="8">
    <location>
        <begin position="20"/>
        <end position="423"/>
    </location>
</feature>
<dbReference type="PRINTS" id="PR01032">
    <property type="entry name" value="PHAGEIV"/>
</dbReference>